<dbReference type="AlphaFoldDB" id="A0A4R8DH30"/>
<evidence type="ECO:0008006" key="3">
    <source>
        <dbReference type="Google" id="ProtNLM"/>
    </source>
</evidence>
<reference evidence="1 2" key="1">
    <citation type="submission" date="2019-03" db="EMBL/GenBank/DDBJ databases">
        <title>Genomic Encyclopedia of Type Strains, Phase IV (KMG-IV): sequencing the most valuable type-strain genomes for metagenomic binning, comparative biology and taxonomic classification.</title>
        <authorList>
            <person name="Goeker M."/>
        </authorList>
    </citation>
    <scope>NUCLEOTIDE SEQUENCE [LARGE SCALE GENOMIC DNA]</scope>
    <source>
        <strain evidence="1 2">DSM 100059</strain>
    </source>
</reference>
<accession>A0A4R8DH30</accession>
<dbReference type="Proteomes" id="UP000294498">
    <property type="component" value="Unassembled WGS sequence"/>
</dbReference>
<comment type="caution">
    <text evidence="1">The sequence shown here is derived from an EMBL/GenBank/DDBJ whole genome shotgun (WGS) entry which is preliminary data.</text>
</comment>
<sequence length="181" mass="20859">MSIKTDIERVLKDLRRYGKDRRTIEQELRYSPNYIDQMLSKGGNARFYTALKRYHDMLTQQAQEETVVREDPAPYGNAFWSYIPEYRHCNYATTAHGSAMHPLILHNAIVGGKLLSDPGFVVYGEIYIIRTQNGMETIRYVQPGAGDNLLLVALKEGVPATELRREDIEYMYHAQFVVNPL</sequence>
<dbReference type="RefSeq" id="WP_133996816.1">
    <property type="nucleotide sequence ID" value="NZ_SODV01000002.1"/>
</dbReference>
<proteinExistence type="predicted"/>
<evidence type="ECO:0000313" key="1">
    <source>
        <dbReference type="EMBL" id="TDW96416.1"/>
    </source>
</evidence>
<keyword evidence="2" id="KW-1185">Reference proteome</keyword>
<dbReference type="OrthoDB" id="681138at2"/>
<protein>
    <recommendedName>
        <fullName evidence="3">Peptidase S24/S26A/S26B/S26C domain-containing protein</fullName>
    </recommendedName>
</protein>
<gene>
    <name evidence="1" type="ORF">EDB95_4247</name>
</gene>
<dbReference type="EMBL" id="SODV01000002">
    <property type="protein sequence ID" value="TDW96416.1"/>
    <property type="molecule type" value="Genomic_DNA"/>
</dbReference>
<organism evidence="1 2">
    <name type="scientific">Dinghuibacter silviterrae</name>
    <dbReference type="NCBI Taxonomy" id="1539049"/>
    <lineage>
        <taxon>Bacteria</taxon>
        <taxon>Pseudomonadati</taxon>
        <taxon>Bacteroidota</taxon>
        <taxon>Chitinophagia</taxon>
        <taxon>Chitinophagales</taxon>
        <taxon>Chitinophagaceae</taxon>
        <taxon>Dinghuibacter</taxon>
    </lineage>
</organism>
<evidence type="ECO:0000313" key="2">
    <source>
        <dbReference type="Proteomes" id="UP000294498"/>
    </source>
</evidence>
<name>A0A4R8DH30_9BACT</name>